<evidence type="ECO:0000313" key="2">
    <source>
        <dbReference type="Proteomes" id="UP000659388"/>
    </source>
</evidence>
<accession>A0A937F4X3</accession>
<protein>
    <submittedName>
        <fullName evidence="1">N-acetylglucosamine kinase</fullName>
    </submittedName>
</protein>
<sequence length="284" mass="31851">MILIADSGSTKTDWRLIDSQGAVEQYKSAGINPYQQKEEDIRAEIMESLKPQVNHEVHQVFFYGAGCSSKDNVASLERVFAEAFPNAIVRVHHDLLGAARALCGHEAGVACILGTGTNSCLYDGRNIISNVPSLGYALGDEGSGAWLGINLVSDFLRGDMDSDLADKLVKQYELTKEVVLENVYKGPMPNRYLAKFSRFLFHHVHHPYVYHLVHRGFTIFIEKNVKKYENFEQLPVHFTGSVAFYYNNILRQVAAEQGIILKHVIESPIAGLTLFHKNSIIEKR</sequence>
<dbReference type="Gene3D" id="1.10.720.160">
    <property type="match status" value="1"/>
</dbReference>
<keyword evidence="1" id="KW-0418">Kinase</keyword>
<gene>
    <name evidence="1" type="ORF">JL102_02320</name>
</gene>
<dbReference type="Proteomes" id="UP000659388">
    <property type="component" value="Unassembled WGS sequence"/>
</dbReference>
<dbReference type="InterPro" id="IPR052519">
    <property type="entry name" value="Euk-type_GlcNAc_Kinase"/>
</dbReference>
<dbReference type="AlphaFoldDB" id="A0A937F4X3"/>
<organism evidence="1 2">
    <name type="scientific">Fulvivirga sediminis</name>
    <dbReference type="NCBI Taxonomy" id="2803949"/>
    <lineage>
        <taxon>Bacteria</taxon>
        <taxon>Pseudomonadati</taxon>
        <taxon>Bacteroidota</taxon>
        <taxon>Cytophagia</taxon>
        <taxon>Cytophagales</taxon>
        <taxon>Fulvivirgaceae</taxon>
        <taxon>Fulvivirga</taxon>
    </lineage>
</organism>
<reference evidence="1" key="1">
    <citation type="submission" date="2021-01" db="EMBL/GenBank/DDBJ databases">
        <title>Fulvivirga kasyanovii gen. nov., sp nov., a novel member of the phylum Bacteroidetes isolated from seawater in a mussel farm.</title>
        <authorList>
            <person name="Zhao L.-H."/>
            <person name="Wang Z.-J."/>
        </authorList>
    </citation>
    <scope>NUCLEOTIDE SEQUENCE</scope>
    <source>
        <strain evidence="1">2943</strain>
    </source>
</reference>
<keyword evidence="2" id="KW-1185">Reference proteome</keyword>
<proteinExistence type="predicted"/>
<name>A0A937F4X3_9BACT</name>
<comment type="caution">
    <text evidence="1">The sequence shown here is derived from an EMBL/GenBank/DDBJ whole genome shotgun (WGS) entry which is preliminary data.</text>
</comment>
<dbReference type="Gene3D" id="3.30.420.40">
    <property type="match status" value="2"/>
</dbReference>
<dbReference type="CDD" id="cd24079">
    <property type="entry name" value="ASKHA_NBD_PG1100-like"/>
    <property type="match status" value="1"/>
</dbReference>
<evidence type="ECO:0000313" key="1">
    <source>
        <dbReference type="EMBL" id="MBL3654952.1"/>
    </source>
</evidence>
<dbReference type="PANTHER" id="PTHR43190">
    <property type="entry name" value="N-ACETYL-D-GLUCOSAMINE KINASE"/>
    <property type="match status" value="1"/>
</dbReference>
<keyword evidence="1" id="KW-0808">Transferase</keyword>
<dbReference type="SUPFAM" id="SSF53067">
    <property type="entry name" value="Actin-like ATPase domain"/>
    <property type="match status" value="2"/>
</dbReference>
<dbReference type="InterPro" id="IPR043129">
    <property type="entry name" value="ATPase_NBD"/>
</dbReference>
<dbReference type="GO" id="GO:0016301">
    <property type="term" value="F:kinase activity"/>
    <property type="evidence" value="ECO:0007669"/>
    <property type="project" value="UniProtKB-KW"/>
</dbReference>
<dbReference type="PANTHER" id="PTHR43190:SF3">
    <property type="entry name" value="N-ACETYL-D-GLUCOSAMINE KINASE"/>
    <property type="match status" value="1"/>
</dbReference>
<dbReference type="RefSeq" id="WP_202242061.1">
    <property type="nucleotide sequence ID" value="NZ_JAESIY010000001.1"/>
</dbReference>
<dbReference type="EMBL" id="JAESIY010000001">
    <property type="protein sequence ID" value="MBL3654952.1"/>
    <property type="molecule type" value="Genomic_DNA"/>
</dbReference>